<feature type="transmembrane region" description="Helical" evidence="1">
    <location>
        <begin position="563"/>
        <end position="580"/>
    </location>
</feature>
<keyword evidence="1" id="KW-0812">Transmembrane</keyword>
<dbReference type="EMBL" id="CACRUE010000045">
    <property type="protein sequence ID" value="VYU56655.1"/>
    <property type="molecule type" value="Genomic_DNA"/>
</dbReference>
<feature type="transmembrane region" description="Helical" evidence="1">
    <location>
        <begin position="678"/>
        <end position="698"/>
    </location>
</feature>
<feature type="transmembrane region" description="Helical" evidence="1">
    <location>
        <begin position="474"/>
        <end position="496"/>
    </location>
</feature>
<feature type="transmembrane region" description="Helical" evidence="1">
    <location>
        <begin position="443"/>
        <end position="462"/>
    </location>
</feature>
<gene>
    <name evidence="3" type="ORF">IBLFYP30_00619</name>
</gene>
<feature type="transmembrane region" description="Helical" evidence="1">
    <location>
        <begin position="418"/>
        <end position="437"/>
    </location>
</feature>
<keyword evidence="1" id="KW-1133">Transmembrane helix</keyword>
<evidence type="ECO:0000256" key="1">
    <source>
        <dbReference type="SAM" id="Phobius"/>
    </source>
</evidence>
<feature type="transmembrane region" description="Helical" evidence="1">
    <location>
        <begin position="648"/>
        <end position="666"/>
    </location>
</feature>
<proteinExistence type="predicted"/>
<feature type="chain" id="PRO_5026937120" description="Alkaline phosphatase-like protein" evidence="2">
    <location>
        <begin position="26"/>
        <end position="732"/>
    </location>
</feature>
<evidence type="ECO:0000256" key="2">
    <source>
        <dbReference type="SAM" id="SignalP"/>
    </source>
</evidence>
<reference evidence="3" key="1">
    <citation type="submission" date="2019-11" db="EMBL/GenBank/DDBJ databases">
        <authorList>
            <person name="Feng L."/>
        </authorList>
    </citation>
    <scope>NUCLEOTIDE SEQUENCE</scope>
    <source>
        <strain evidence="3">IbartlettiiLFYP30</strain>
    </source>
</reference>
<evidence type="ECO:0008006" key="4">
    <source>
        <dbReference type="Google" id="ProtNLM"/>
    </source>
</evidence>
<feature type="signal peptide" evidence="2">
    <location>
        <begin position="1"/>
        <end position="25"/>
    </location>
</feature>
<accession>A0A6N3FX56</accession>
<name>A0A6N3FX56_9FIRM</name>
<dbReference type="RefSeq" id="WP_024038262.1">
    <property type="nucleotide sequence ID" value="NZ_CACRUE010000045.1"/>
</dbReference>
<feature type="transmembrane region" description="Helical" evidence="1">
    <location>
        <begin position="378"/>
        <end position="397"/>
    </location>
</feature>
<organism evidence="3">
    <name type="scientific">Intestinibacter bartlettii</name>
    <dbReference type="NCBI Taxonomy" id="261299"/>
    <lineage>
        <taxon>Bacteria</taxon>
        <taxon>Bacillati</taxon>
        <taxon>Bacillota</taxon>
        <taxon>Clostridia</taxon>
        <taxon>Peptostreptococcales</taxon>
        <taxon>Peptostreptococcaceae</taxon>
        <taxon>Intestinibacter</taxon>
    </lineage>
</organism>
<keyword evidence="1" id="KW-0472">Membrane</keyword>
<feature type="transmembrane region" description="Helical" evidence="1">
    <location>
        <begin position="516"/>
        <end position="532"/>
    </location>
</feature>
<feature type="transmembrane region" description="Helical" evidence="1">
    <location>
        <begin position="704"/>
        <end position="727"/>
    </location>
</feature>
<evidence type="ECO:0000313" key="3">
    <source>
        <dbReference type="EMBL" id="VYU56655.1"/>
    </source>
</evidence>
<protein>
    <recommendedName>
        <fullName evidence="4">Alkaline phosphatase-like protein</fullName>
    </recommendedName>
</protein>
<feature type="transmembrane region" description="Helical" evidence="1">
    <location>
        <begin position="587"/>
        <end position="608"/>
    </location>
</feature>
<feature type="transmembrane region" description="Helical" evidence="1">
    <location>
        <begin position="539"/>
        <end position="557"/>
    </location>
</feature>
<sequence length="732" mass="81070">MKKKLISLLLSLIVILSFSISSIYADTNNKGKVIYLSLNRTSLENLLEIPIIKEKTSNSGYVALMTTKGDGSNTDQKSFASIGSGVRANVLDEDYVKFETLNENEKTQFEAATGVKSWAIGNIKINRNINQNTDNGGYGATLGMLGTTLNKNNLKVALLGNSDIKKNDDLKKIRNLALVCMDENGRVQSGNVDNINKKDDTMPFGISTDYDKLKSETKKYYENNDAIFVELGDTYRLDEYKNNLNENTYKSMKKKIYQNINDYLKEVFEMAGKNDTIYIVSEFESNLDYKTKRRLSPVIKFEKDGYGLLESSTTRNSGIVSNIDIGVDIINKFGLKNELMIGKVFKNVQDENGIKKVLKDYERIVSINTIRASVVNSYVGIVSASWVIAMIAILFKNKIPKKEKGLGRDQIFKVLKELIKLGLIMPLAFLTAPVFQFKTPAGLVSGVLIVTIIYYLIGYFLFRKDDIKQMGFYAFLTIGLIIIDCVIGTPLMKSGIMSYDAINGARYYGVGNEYEGVTIASAVFALAVLLNYKKISKWLAVVLSLVILITSAVPSMGANVGGAISECVAYLLFILLIFDVKLDLKKIIMIGVATVLVVVAFAGLDFLMGTESHLAVFTNQIIQEGPAAIFNTFGRKIQMNLKLAKSSVWVNILIVSIIIIGALIFKPSGYFKKIHDKYPMIFKGFMASFVGCIVTLLVNDSGIVAASTAAIYILIPIIIIGINMIIFDKEID</sequence>
<dbReference type="AlphaFoldDB" id="A0A6N3FX56"/>
<keyword evidence="2" id="KW-0732">Signal</keyword>